<evidence type="ECO:0000256" key="5">
    <source>
        <dbReference type="ARBA" id="ARBA00023136"/>
    </source>
</evidence>
<evidence type="ECO:0000256" key="4">
    <source>
        <dbReference type="ARBA" id="ARBA00022989"/>
    </source>
</evidence>
<feature type="transmembrane region" description="Helical" evidence="6">
    <location>
        <begin position="107"/>
        <end position="126"/>
    </location>
</feature>
<keyword evidence="5 6" id="KW-0472">Membrane</keyword>
<accession>A0A853FD96</accession>
<keyword evidence="2" id="KW-1003">Cell membrane</keyword>
<comment type="caution">
    <text evidence="8">The sequence shown here is derived from an EMBL/GenBank/DDBJ whole genome shotgun (WGS) entry which is preliminary data.</text>
</comment>
<sequence length="309" mass="34157">MAIVLVLIAIALLLVVGGVLLWHAAAQRSRRDATERFVGQHIDERTAAKLNAPGMVVRTPSAWRGGPDTWNQLLLRAGMVPTFRFYIGLVGLPLLVAVIGGMLLGPLAFAAILLIGLVLGFFRIWLRADRRHRKAVEQLPDFLDAVVRLMAIGTSLAASFQVAASKIDDPLLEIIEKANSAHRGGYELDVALRQTARQYRLHELYLVAAIVGVALRFGGRSDHVLERMAAFMRDLTQARRELVALSAEVRLSAWILALLPLGLAAFILAFNNDLFMNMWHDPVGWKLLLGAAALQIIGSYWLYRMARLN</sequence>
<keyword evidence="9" id="KW-1185">Reference proteome</keyword>
<protein>
    <submittedName>
        <fullName evidence="8">Type II secretion system F family protein</fullName>
    </submittedName>
</protein>
<gene>
    <name evidence="8" type="ORF">H0A68_18105</name>
</gene>
<feature type="transmembrane region" description="Helical" evidence="6">
    <location>
        <begin position="83"/>
        <end position="101"/>
    </location>
</feature>
<name>A0A853FD96_9BURK</name>
<feature type="transmembrane region" description="Helical" evidence="6">
    <location>
        <begin position="6"/>
        <end position="26"/>
    </location>
</feature>
<proteinExistence type="predicted"/>
<feature type="transmembrane region" description="Helical" evidence="6">
    <location>
        <begin position="283"/>
        <end position="303"/>
    </location>
</feature>
<evidence type="ECO:0000256" key="2">
    <source>
        <dbReference type="ARBA" id="ARBA00022475"/>
    </source>
</evidence>
<feature type="transmembrane region" description="Helical" evidence="6">
    <location>
        <begin position="251"/>
        <end position="271"/>
    </location>
</feature>
<dbReference type="OrthoDB" id="597333at2"/>
<evidence type="ECO:0000256" key="6">
    <source>
        <dbReference type="SAM" id="Phobius"/>
    </source>
</evidence>
<dbReference type="PANTHER" id="PTHR35007:SF1">
    <property type="entry name" value="PILUS ASSEMBLY PROTEIN"/>
    <property type="match status" value="1"/>
</dbReference>
<dbReference type="EMBL" id="JACCEW010000007">
    <property type="protein sequence ID" value="NYT38795.1"/>
    <property type="molecule type" value="Genomic_DNA"/>
</dbReference>
<evidence type="ECO:0000256" key="3">
    <source>
        <dbReference type="ARBA" id="ARBA00022692"/>
    </source>
</evidence>
<evidence type="ECO:0000313" key="9">
    <source>
        <dbReference type="Proteomes" id="UP000580517"/>
    </source>
</evidence>
<evidence type="ECO:0000313" key="8">
    <source>
        <dbReference type="EMBL" id="NYT38795.1"/>
    </source>
</evidence>
<evidence type="ECO:0000259" key="7">
    <source>
        <dbReference type="Pfam" id="PF00482"/>
    </source>
</evidence>
<dbReference type="Pfam" id="PF00482">
    <property type="entry name" value="T2SSF"/>
    <property type="match status" value="1"/>
</dbReference>
<comment type="subcellular location">
    <subcellularLocation>
        <location evidence="1">Cell membrane</location>
        <topology evidence="1">Multi-pass membrane protein</topology>
    </subcellularLocation>
</comment>
<dbReference type="GO" id="GO:0005886">
    <property type="term" value="C:plasma membrane"/>
    <property type="evidence" value="ECO:0007669"/>
    <property type="project" value="UniProtKB-SubCell"/>
</dbReference>
<dbReference type="InterPro" id="IPR018076">
    <property type="entry name" value="T2SS_GspF_dom"/>
</dbReference>
<dbReference type="Proteomes" id="UP000580517">
    <property type="component" value="Unassembled WGS sequence"/>
</dbReference>
<feature type="domain" description="Type II secretion system protein GspF" evidence="7">
    <location>
        <begin position="142"/>
        <end position="268"/>
    </location>
</feature>
<keyword evidence="4 6" id="KW-1133">Transmembrane helix</keyword>
<keyword evidence="3 6" id="KW-0812">Transmembrane</keyword>
<dbReference type="PANTHER" id="PTHR35007">
    <property type="entry name" value="INTEGRAL MEMBRANE PROTEIN-RELATED"/>
    <property type="match status" value="1"/>
</dbReference>
<evidence type="ECO:0000256" key="1">
    <source>
        <dbReference type="ARBA" id="ARBA00004651"/>
    </source>
</evidence>
<dbReference type="AlphaFoldDB" id="A0A853FD96"/>
<organism evidence="8 9">
    <name type="scientific">Allopusillimonas soli</name>
    <dbReference type="NCBI Taxonomy" id="659016"/>
    <lineage>
        <taxon>Bacteria</taxon>
        <taxon>Pseudomonadati</taxon>
        <taxon>Pseudomonadota</taxon>
        <taxon>Betaproteobacteria</taxon>
        <taxon>Burkholderiales</taxon>
        <taxon>Alcaligenaceae</taxon>
        <taxon>Allopusillimonas</taxon>
    </lineage>
</organism>
<reference evidence="8 9" key="1">
    <citation type="submission" date="2020-07" db="EMBL/GenBank/DDBJ databases">
        <title>Taxonomic revisions and descriptions of new bacterial species based on genomic comparisons in the high-G+C-content subgroup of the family Alcaligenaceae.</title>
        <authorList>
            <person name="Szabo A."/>
            <person name="Felfoldi T."/>
        </authorList>
    </citation>
    <scope>NUCLEOTIDE SEQUENCE [LARGE SCALE GENOMIC DNA]</scope>
    <source>
        <strain evidence="8 9">DSM 25264</strain>
    </source>
</reference>